<dbReference type="Pfam" id="PF12796">
    <property type="entry name" value="Ank_2"/>
    <property type="match status" value="1"/>
</dbReference>
<proteinExistence type="predicted"/>
<gene>
    <name evidence="3" type="primary">LOC111314394</name>
</gene>
<dbReference type="GeneID" id="111314394"/>
<reference evidence="3" key="1">
    <citation type="submission" date="2025-08" db="UniProtKB">
        <authorList>
            <consortium name="RefSeq"/>
        </authorList>
    </citation>
    <scope>IDENTIFICATION</scope>
    <source>
        <tissue evidence="3">Fruit stalk</tissue>
    </source>
</reference>
<evidence type="ECO:0000256" key="1">
    <source>
        <dbReference type="SAM" id="Phobius"/>
    </source>
</evidence>
<dbReference type="Proteomes" id="UP000515121">
    <property type="component" value="Unplaced"/>
</dbReference>
<dbReference type="InterPro" id="IPR002110">
    <property type="entry name" value="Ankyrin_rpt"/>
</dbReference>
<dbReference type="PANTHER" id="PTHR24128">
    <property type="entry name" value="HOMEOBOX PROTEIN WARIAI"/>
    <property type="match status" value="1"/>
</dbReference>
<keyword evidence="2" id="KW-1185">Reference proteome</keyword>
<keyword evidence="1" id="KW-0812">Transmembrane</keyword>
<evidence type="ECO:0000313" key="3">
    <source>
        <dbReference type="RefSeq" id="XP_022771447.1"/>
    </source>
</evidence>
<dbReference type="Gene3D" id="1.25.40.20">
    <property type="entry name" value="Ankyrin repeat-containing domain"/>
    <property type="match status" value="1"/>
</dbReference>
<name>A0A6P6B2N1_DURZI</name>
<evidence type="ECO:0000313" key="2">
    <source>
        <dbReference type="Proteomes" id="UP000515121"/>
    </source>
</evidence>
<dbReference type="AlphaFoldDB" id="A0A6P6B2N1"/>
<organism evidence="2 3">
    <name type="scientific">Durio zibethinus</name>
    <name type="common">Durian</name>
    <dbReference type="NCBI Taxonomy" id="66656"/>
    <lineage>
        <taxon>Eukaryota</taxon>
        <taxon>Viridiplantae</taxon>
        <taxon>Streptophyta</taxon>
        <taxon>Embryophyta</taxon>
        <taxon>Tracheophyta</taxon>
        <taxon>Spermatophyta</taxon>
        <taxon>Magnoliopsida</taxon>
        <taxon>eudicotyledons</taxon>
        <taxon>Gunneridae</taxon>
        <taxon>Pentapetalae</taxon>
        <taxon>rosids</taxon>
        <taxon>malvids</taxon>
        <taxon>Malvales</taxon>
        <taxon>Malvaceae</taxon>
        <taxon>Helicteroideae</taxon>
        <taxon>Durio</taxon>
    </lineage>
</organism>
<keyword evidence="1" id="KW-0472">Membrane</keyword>
<dbReference type="RefSeq" id="XP_022771447.1">
    <property type="nucleotide sequence ID" value="XM_022915712.1"/>
</dbReference>
<keyword evidence="1" id="KW-1133">Transmembrane helix</keyword>
<dbReference type="SUPFAM" id="SSF48403">
    <property type="entry name" value="Ankyrin repeat"/>
    <property type="match status" value="1"/>
</dbReference>
<dbReference type="OrthoDB" id="1932267at2759"/>
<dbReference type="InterPro" id="IPR036770">
    <property type="entry name" value="Ankyrin_rpt-contain_sf"/>
</dbReference>
<feature type="transmembrane region" description="Helical" evidence="1">
    <location>
        <begin position="209"/>
        <end position="230"/>
    </location>
</feature>
<sequence length="249" mass="28138">MDRRLFDAAQTRNIDSLHQLLRENALLLDQIALFSSEIPLHIAYTAGKFDFVKEIINLKPDLAKEVNQNGFSFMHMAVVSGHLEIVSELMKVDPSLCRFQQGTHDMKTPFQFASIKGRANEINEMLSGCAECIEDVTLQKETALQLAVKCCQFEAVSVLVHWIGFSTSLYMIKILTSKFPLEFELGMCILAMFFSYNTALTYISADDVTVVVIIITAILSSITPLLSKWIQRLIGWIIKFTVENIHNII</sequence>
<feature type="transmembrane region" description="Helical" evidence="1">
    <location>
        <begin position="184"/>
        <end position="203"/>
    </location>
</feature>
<protein>
    <submittedName>
        <fullName evidence="3">Ankyrin repeat-containing protein At2g01680-like</fullName>
    </submittedName>
</protein>
<dbReference type="SMART" id="SM00248">
    <property type="entry name" value="ANK"/>
    <property type="match status" value="4"/>
</dbReference>
<dbReference type="PANTHER" id="PTHR24128:SF61">
    <property type="entry name" value="ANKYRIN REPEAT-CONTAINING PROTEIN BDA1-LIKE"/>
    <property type="match status" value="1"/>
</dbReference>
<accession>A0A6P6B2N1</accession>
<dbReference type="KEGG" id="dzi:111314394"/>